<name>A0A3P6SVW7_LITSI</name>
<organism evidence="1 2">
    <name type="scientific">Litomosoides sigmodontis</name>
    <name type="common">Filarial nematode worm</name>
    <dbReference type="NCBI Taxonomy" id="42156"/>
    <lineage>
        <taxon>Eukaryota</taxon>
        <taxon>Metazoa</taxon>
        <taxon>Ecdysozoa</taxon>
        <taxon>Nematoda</taxon>
        <taxon>Chromadorea</taxon>
        <taxon>Rhabditida</taxon>
        <taxon>Spirurina</taxon>
        <taxon>Spiruromorpha</taxon>
        <taxon>Filarioidea</taxon>
        <taxon>Onchocercidae</taxon>
        <taxon>Litomosoides</taxon>
    </lineage>
</organism>
<reference evidence="1 2" key="1">
    <citation type="submission" date="2018-08" db="EMBL/GenBank/DDBJ databases">
        <authorList>
            <person name="Laetsch R D."/>
            <person name="Stevens L."/>
            <person name="Kumar S."/>
            <person name="Blaxter L. M."/>
        </authorList>
    </citation>
    <scope>NUCLEOTIDE SEQUENCE [LARGE SCALE GENOMIC DNA]</scope>
</reference>
<dbReference type="Proteomes" id="UP000277928">
    <property type="component" value="Unassembled WGS sequence"/>
</dbReference>
<dbReference type="AlphaFoldDB" id="A0A3P6SVW7"/>
<protein>
    <submittedName>
        <fullName evidence="1">Uncharacterized protein</fullName>
    </submittedName>
</protein>
<accession>A0A3P6SVW7</accession>
<gene>
    <name evidence="1" type="ORF">NLS_LOCUS4732</name>
</gene>
<dbReference type="EMBL" id="UYRX01000316">
    <property type="protein sequence ID" value="VDK79962.1"/>
    <property type="molecule type" value="Genomic_DNA"/>
</dbReference>
<keyword evidence="2" id="KW-1185">Reference proteome</keyword>
<evidence type="ECO:0000313" key="1">
    <source>
        <dbReference type="EMBL" id="VDK79962.1"/>
    </source>
</evidence>
<evidence type="ECO:0000313" key="2">
    <source>
        <dbReference type="Proteomes" id="UP000277928"/>
    </source>
</evidence>
<proteinExistence type="predicted"/>
<dbReference type="OrthoDB" id="5862365at2759"/>
<sequence>MTSVSEAVAATTKSTIMKCHECNAPLTNDELGSCASGDESLTQGSHDSKGGNRDRWWWCRDCMATVCRYVRFVSFIFGLTAVPVDWLISNWHSVITFVCKLYSVRVGRTGSCSASDFLNYR</sequence>